<reference evidence="2" key="1">
    <citation type="submission" date="2020-11" db="EMBL/GenBank/DDBJ databases">
        <title>Adaptations for nitrogen fixation in a non-lichenized fungal sporocarp promotes dispersal by wood-feeding termites.</title>
        <authorList>
            <consortium name="DOE Joint Genome Institute"/>
            <person name="Koch R.A."/>
            <person name="Yoon G."/>
            <person name="Arayal U."/>
            <person name="Lail K."/>
            <person name="Amirebrahimi M."/>
            <person name="Labutti K."/>
            <person name="Lipzen A."/>
            <person name="Riley R."/>
            <person name="Barry K."/>
            <person name="Henrissat B."/>
            <person name="Grigoriev I.V."/>
            <person name="Herr J.R."/>
            <person name="Aime M.C."/>
        </authorList>
    </citation>
    <scope>NUCLEOTIDE SEQUENCE</scope>
    <source>
        <strain evidence="2">MCA 3950</strain>
    </source>
</reference>
<keyword evidence="1" id="KW-0472">Membrane</keyword>
<evidence type="ECO:0000313" key="2">
    <source>
        <dbReference type="EMBL" id="KAG7441603.1"/>
    </source>
</evidence>
<dbReference type="AlphaFoldDB" id="A0A9P8AMU5"/>
<organism evidence="2 3">
    <name type="scientific">Guyanagaster necrorhizus</name>
    <dbReference type="NCBI Taxonomy" id="856835"/>
    <lineage>
        <taxon>Eukaryota</taxon>
        <taxon>Fungi</taxon>
        <taxon>Dikarya</taxon>
        <taxon>Basidiomycota</taxon>
        <taxon>Agaricomycotina</taxon>
        <taxon>Agaricomycetes</taxon>
        <taxon>Agaricomycetidae</taxon>
        <taxon>Agaricales</taxon>
        <taxon>Marasmiineae</taxon>
        <taxon>Physalacriaceae</taxon>
        <taxon>Guyanagaster</taxon>
    </lineage>
</organism>
<gene>
    <name evidence="2" type="ORF">BT62DRAFT_475229</name>
</gene>
<dbReference type="Proteomes" id="UP000812287">
    <property type="component" value="Unassembled WGS sequence"/>
</dbReference>
<evidence type="ECO:0000313" key="3">
    <source>
        <dbReference type="Proteomes" id="UP000812287"/>
    </source>
</evidence>
<name>A0A9P8AMU5_9AGAR</name>
<evidence type="ECO:0000256" key="1">
    <source>
        <dbReference type="SAM" id="Phobius"/>
    </source>
</evidence>
<comment type="caution">
    <text evidence="2">The sequence shown here is derived from an EMBL/GenBank/DDBJ whole genome shotgun (WGS) entry which is preliminary data.</text>
</comment>
<feature type="transmembrane region" description="Helical" evidence="1">
    <location>
        <begin position="73"/>
        <end position="91"/>
    </location>
</feature>
<protein>
    <submittedName>
        <fullName evidence="2">Uncharacterized protein</fullName>
    </submittedName>
</protein>
<accession>A0A9P8AMU5</accession>
<proteinExistence type="predicted"/>
<dbReference type="RefSeq" id="XP_043035103.1">
    <property type="nucleotide sequence ID" value="XM_043181085.1"/>
</dbReference>
<sequence>MHVVANRDPNSFPRHFSLRIRPGVLVSVATPVLRLSATTVSVAARAIVPDVVATAVTVADPAVTVAVVGMDSVVVAVRVVAAFLVALAMAARARLNSISSDILLSRWRIRRRHPRSTQRLG</sequence>
<keyword evidence="3" id="KW-1185">Reference proteome</keyword>
<dbReference type="EMBL" id="MU250558">
    <property type="protein sequence ID" value="KAG7441603.1"/>
    <property type="molecule type" value="Genomic_DNA"/>
</dbReference>
<dbReference type="GeneID" id="66103381"/>
<keyword evidence="1" id="KW-1133">Transmembrane helix</keyword>
<keyword evidence="1" id="KW-0812">Transmembrane</keyword>